<dbReference type="RefSeq" id="WP_023948198.1">
    <property type="nucleotide sequence ID" value="NZ_BASD01000014.1"/>
</dbReference>
<protein>
    <submittedName>
        <fullName evidence="1">Uncharacterized protein</fullName>
    </submittedName>
</protein>
<evidence type="ECO:0000313" key="1">
    <source>
        <dbReference type="EMBL" id="GAD19068.1"/>
    </source>
</evidence>
<dbReference type="AlphaFoldDB" id="T1DVV0"/>
<organism evidence="1 2">
    <name type="scientific">Helicobacter fennelliae MRY12-0050</name>
    <dbReference type="NCBI Taxonomy" id="1325130"/>
    <lineage>
        <taxon>Bacteria</taxon>
        <taxon>Pseudomonadati</taxon>
        <taxon>Campylobacterota</taxon>
        <taxon>Epsilonproteobacteria</taxon>
        <taxon>Campylobacterales</taxon>
        <taxon>Helicobacteraceae</taxon>
        <taxon>Helicobacter</taxon>
    </lineage>
</organism>
<sequence>MLVCKVRCGNKEAIIRIQRPSFDVCKKAYEKISKLDNIDGSKMTESRNRLYDALIKNRLSKEQMAKYTEKLNKYIPPEIRYFNVGGGAYQQFINDWDTYYNTCALRISYALNQTNIPIKSMTNQLIGRNYTGDDKQLYYLGVLDIVDLLNKNWKKLTWQKPTFNQVKQKIKCGCSEDFYKNMTTKADNETFLSELQSLQIKGIIAMIGTNGLRHTTLWDTDNFVDVNIGISENYLEETADYIIKECYFWDMK</sequence>
<dbReference type="EMBL" id="BASD01000014">
    <property type="protein sequence ID" value="GAD19068.1"/>
    <property type="molecule type" value="Genomic_DNA"/>
</dbReference>
<dbReference type="Proteomes" id="UP000018143">
    <property type="component" value="Unassembled WGS sequence"/>
</dbReference>
<accession>T1DVV0</accession>
<dbReference type="OrthoDB" id="5319994at2"/>
<dbReference type="STRING" id="1325130.HFN_0199"/>
<evidence type="ECO:0000313" key="2">
    <source>
        <dbReference type="Proteomes" id="UP000018143"/>
    </source>
</evidence>
<gene>
    <name evidence="1" type="ORF">HFN_0199</name>
</gene>
<comment type="caution">
    <text evidence="1">The sequence shown here is derived from an EMBL/GenBank/DDBJ whole genome shotgun (WGS) entry which is preliminary data.</text>
</comment>
<keyword evidence="2" id="KW-1185">Reference proteome</keyword>
<dbReference type="Gene3D" id="3.90.1720.70">
    <property type="match status" value="1"/>
</dbReference>
<name>T1DVV0_9HELI</name>
<proteinExistence type="predicted"/>
<reference evidence="1 2" key="1">
    <citation type="journal article" date="2013" name="Genome Announc.">
        <title>Draft Genome Sequence of Helicobacter fennelliae Strain MRY12-0050, Isolated from a Bacteremia Patient.</title>
        <authorList>
            <person name="Rimbara E."/>
            <person name="Matsui M."/>
            <person name="Mori S."/>
            <person name="Suzuki S."/>
            <person name="Suzuki M."/>
            <person name="Kim H."/>
            <person name="Sekizuka T."/>
            <person name="Kuroda M."/>
            <person name="Shibayama K."/>
        </authorList>
    </citation>
    <scope>NUCLEOTIDE SEQUENCE [LARGE SCALE GENOMIC DNA]</scope>
    <source>
        <strain evidence="1 2">MRY12-0050</strain>
    </source>
</reference>